<dbReference type="AlphaFoldDB" id="A0A8S9QH82"/>
<sequence length="159" mass="17108">MEGLGSVPCRAVSRIPSPVVSSAFSSLCYDGLIATHMLAHAYRCISKGACVVAWVDVMVYGWLCALASPGSSMVQLEKEDEILHFAQRSCIIGVKTWHRICSTCLMTDLVAMLLLLYEGGEILGSSNAKRTNNLIIESERTHNGGVGVGDLQSCEPDSE</sequence>
<gene>
    <name evidence="1" type="ORF">F2Q69_00018890</name>
</gene>
<comment type="caution">
    <text evidence="1">The sequence shown here is derived from an EMBL/GenBank/DDBJ whole genome shotgun (WGS) entry which is preliminary data.</text>
</comment>
<organism evidence="1 2">
    <name type="scientific">Brassica cretica</name>
    <name type="common">Mustard</name>
    <dbReference type="NCBI Taxonomy" id="69181"/>
    <lineage>
        <taxon>Eukaryota</taxon>
        <taxon>Viridiplantae</taxon>
        <taxon>Streptophyta</taxon>
        <taxon>Embryophyta</taxon>
        <taxon>Tracheophyta</taxon>
        <taxon>Spermatophyta</taxon>
        <taxon>Magnoliopsida</taxon>
        <taxon>eudicotyledons</taxon>
        <taxon>Gunneridae</taxon>
        <taxon>Pentapetalae</taxon>
        <taxon>rosids</taxon>
        <taxon>malvids</taxon>
        <taxon>Brassicales</taxon>
        <taxon>Brassicaceae</taxon>
        <taxon>Brassiceae</taxon>
        <taxon>Brassica</taxon>
    </lineage>
</organism>
<dbReference type="EMBL" id="QGKX02001290">
    <property type="protein sequence ID" value="KAF3540610.1"/>
    <property type="molecule type" value="Genomic_DNA"/>
</dbReference>
<reference evidence="1" key="1">
    <citation type="submission" date="2019-12" db="EMBL/GenBank/DDBJ databases">
        <title>Genome sequencing and annotation of Brassica cretica.</title>
        <authorList>
            <person name="Studholme D.J."/>
            <person name="Sarris P."/>
        </authorList>
    </citation>
    <scope>NUCLEOTIDE SEQUENCE</scope>
    <source>
        <strain evidence="1">PFS-109/04</strain>
        <tissue evidence="1">Leaf</tissue>
    </source>
</reference>
<proteinExistence type="predicted"/>
<name>A0A8S9QH82_BRACR</name>
<protein>
    <submittedName>
        <fullName evidence="1">Uncharacterized protein</fullName>
    </submittedName>
</protein>
<evidence type="ECO:0000313" key="1">
    <source>
        <dbReference type="EMBL" id="KAF3540610.1"/>
    </source>
</evidence>
<evidence type="ECO:0000313" key="2">
    <source>
        <dbReference type="Proteomes" id="UP000712600"/>
    </source>
</evidence>
<dbReference type="Proteomes" id="UP000712600">
    <property type="component" value="Unassembled WGS sequence"/>
</dbReference>
<accession>A0A8S9QH82</accession>